<comment type="similarity">
    <text evidence="1 2">Belongs to the nucleosome assembly protein (NAP) family.</text>
</comment>
<sequence>MTGPPSPKRQRTDNNEPDEQELEKVKQVLESVQKVEEELEKVNVEQAKEILVIETKYNAKKRPTYMKRNELLTAIPHFWKKVFVNHPLVGNYLTKEDEMLMDYLQTFDVTFVGDDGSFRMEMVFKENPYFSPTTLWKQVKFSEDEEEVDVTASEITWQEKAGATEDQAKFAFFQWFVSTDGDQDVAEIIKEEIWKNPVQYFAMDEDEDEDDDEEEGEEDDGEDNEDEEEEGEGNDEDEEDKE</sequence>
<dbReference type="AlphaFoldDB" id="A0AAV1TI79"/>
<accession>A0AAV1TI79</accession>
<evidence type="ECO:0000313" key="4">
    <source>
        <dbReference type="EMBL" id="CAK7919743.1"/>
    </source>
</evidence>
<dbReference type="Gene3D" id="1.20.5.1500">
    <property type="match status" value="1"/>
</dbReference>
<comment type="caution">
    <text evidence="4">The sequence shown here is derived from an EMBL/GenBank/DDBJ whole genome shotgun (WGS) entry which is preliminary data.</text>
</comment>
<dbReference type="Pfam" id="PF00956">
    <property type="entry name" value="NAP"/>
    <property type="match status" value="1"/>
</dbReference>
<evidence type="ECO:0000256" key="2">
    <source>
        <dbReference type="RuleBase" id="RU003876"/>
    </source>
</evidence>
<name>A0AAV1TI79_9STRA</name>
<dbReference type="SUPFAM" id="SSF143113">
    <property type="entry name" value="NAP-like"/>
    <property type="match status" value="1"/>
</dbReference>
<dbReference type="GO" id="GO:0006334">
    <property type="term" value="P:nucleosome assembly"/>
    <property type="evidence" value="ECO:0007669"/>
    <property type="project" value="InterPro"/>
</dbReference>
<dbReference type="EMBL" id="CAKLBY020000049">
    <property type="protein sequence ID" value="CAK7919743.1"/>
    <property type="molecule type" value="Genomic_DNA"/>
</dbReference>
<dbReference type="GO" id="GO:0005634">
    <property type="term" value="C:nucleus"/>
    <property type="evidence" value="ECO:0007669"/>
    <property type="project" value="InterPro"/>
</dbReference>
<dbReference type="PANTHER" id="PTHR11875">
    <property type="entry name" value="TESTIS-SPECIFIC Y-ENCODED PROTEIN"/>
    <property type="match status" value="1"/>
</dbReference>
<evidence type="ECO:0000256" key="1">
    <source>
        <dbReference type="ARBA" id="ARBA00009947"/>
    </source>
</evidence>
<reference evidence="4" key="1">
    <citation type="submission" date="2024-01" db="EMBL/GenBank/DDBJ databases">
        <authorList>
            <person name="Webb A."/>
        </authorList>
    </citation>
    <scope>NUCLEOTIDE SEQUENCE</scope>
    <source>
        <strain evidence="4">Pm1</strain>
    </source>
</reference>
<feature type="compositionally biased region" description="Acidic residues" evidence="3">
    <location>
        <begin position="203"/>
        <end position="242"/>
    </location>
</feature>
<gene>
    <name evidence="4" type="ORF">PM001_LOCUS6138</name>
</gene>
<dbReference type="InterPro" id="IPR002164">
    <property type="entry name" value="NAP_family"/>
</dbReference>
<evidence type="ECO:0000256" key="3">
    <source>
        <dbReference type="SAM" id="MobiDB-lite"/>
    </source>
</evidence>
<feature type="region of interest" description="Disordered" evidence="3">
    <location>
        <begin position="1"/>
        <end position="22"/>
    </location>
</feature>
<feature type="region of interest" description="Disordered" evidence="3">
    <location>
        <begin position="197"/>
        <end position="242"/>
    </location>
</feature>
<dbReference type="Gene3D" id="3.30.1120.90">
    <property type="entry name" value="Nucleosome assembly protein"/>
    <property type="match status" value="1"/>
</dbReference>
<dbReference type="InterPro" id="IPR037231">
    <property type="entry name" value="NAP-like_sf"/>
</dbReference>
<dbReference type="Proteomes" id="UP001162060">
    <property type="component" value="Unassembled WGS sequence"/>
</dbReference>
<evidence type="ECO:0000313" key="5">
    <source>
        <dbReference type="Proteomes" id="UP001162060"/>
    </source>
</evidence>
<proteinExistence type="inferred from homology"/>
<protein>
    <submittedName>
        <fullName evidence="4">Uncharacterized protein</fullName>
    </submittedName>
</protein>
<organism evidence="4 5">
    <name type="scientific">Peronospora matthiolae</name>
    <dbReference type="NCBI Taxonomy" id="2874970"/>
    <lineage>
        <taxon>Eukaryota</taxon>
        <taxon>Sar</taxon>
        <taxon>Stramenopiles</taxon>
        <taxon>Oomycota</taxon>
        <taxon>Peronosporomycetes</taxon>
        <taxon>Peronosporales</taxon>
        <taxon>Peronosporaceae</taxon>
        <taxon>Peronospora</taxon>
    </lineage>
</organism>